<dbReference type="GO" id="GO:0008713">
    <property type="term" value="F:ADP-heptose-lipopolysaccharide heptosyltransferase activity"/>
    <property type="evidence" value="ECO:0007669"/>
    <property type="project" value="TreeGrafter"/>
</dbReference>
<name>A0A381XPJ7_9ZZZZ</name>
<protein>
    <submittedName>
        <fullName evidence="1">Uncharacterized protein</fullName>
    </submittedName>
</protein>
<dbReference type="GO" id="GO:0005829">
    <property type="term" value="C:cytosol"/>
    <property type="evidence" value="ECO:0007669"/>
    <property type="project" value="TreeGrafter"/>
</dbReference>
<dbReference type="PANTHER" id="PTHR30160">
    <property type="entry name" value="TETRAACYLDISACCHARIDE 4'-KINASE-RELATED"/>
    <property type="match status" value="1"/>
</dbReference>
<organism evidence="1">
    <name type="scientific">marine metagenome</name>
    <dbReference type="NCBI Taxonomy" id="408172"/>
    <lineage>
        <taxon>unclassified sequences</taxon>
        <taxon>metagenomes</taxon>
        <taxon>ecological metagenomes</taxon>
    </lineage>
</organism>
<reference evidence="1" key="1">
    <citation type="submission" date="2018-05" db="EMBL/GenBank/DDBJ databases">
        <authorList>
            <person name="Lanie J.A."/>
            <person name="Ng W.-L."/>
            <person name="Kazmierczak K.M."/>
            <person name="Andrzejewski T.M."/>
            <person name="Davidsen T.M."/>
            <person name="Wayne K.J."/>
            <person name="Tettelin H."/>
            <person name="Glass J.I."/>
            <person name="Rusch D."/>
            <person name="Podicherti R."/>
            <person name="Tsui H.-C.T."/>
            <person name="Winkler M.E."/>
        </authorList>
    </citation>
    <scope>NUCLEOTIDE SEQUENCE</scope>
</reference>
<dbReference type="Gene3D" id="3.40.50.2000">
    <property type="entry name" value="Glycogen Phosphorylase B"/>
    <property type="match status" value="1"/>
</dbReference>
<evidence type="ECO:0000313" key="1">
    <source>
        <dbReference type="EMBL" id="SVA66580.1"/>
    </source>
</evidence>
<gene>
    <name evidence="1" type="ORF">METZ01_LOCUS119434</name>
</gene>
<proteinExistence type="predicted"/>
<dbReference type="SUPFAM" id="SSF53756">
    <property type="entry name" value="UDP-Glycosyltransferase/glycogen phosphorylase"/>
    <property type="match status" value="1"/>
</dbReference>
<dbReference type="GO" id="GO:0009244">
    <property type="term" value="P:lipopolysaccharide core region biosynthetic process"/>
    <property type="evidence" value="ECO:0007669"/>
    <property type="project" value="TreeGrafter"/>
</dbReference>
<feature type="non-terminal residue" evidence="1">
    <location>
        <position position="116"/>
    </location>
</feature>
<dbReference type="EMBL" id="UINC01015891">
    <property type="protein sequence ID" value="SVA66580.1"/>
    <property type="molecule type" value="Genomic_DNA"/>
</dbReference>
<accession>A0A381XPJ7</accession>
<dbReference type="InterPro" id="IPR051199">
    <property type="entry name" value="LPS_LOS_Heptosyltrfase"/>
</dbReference>
<sequence>VFSSVKEKYPNDKITLLTDIKFSNLSRKMPYFDEIIFDKRSSSNNFSDFIKLIFKLYIAKYDIVFDLQNSDRTSIYYFIINFFNDCVWSGNRLGGKYKYRPDNFEQISVVDRFKGQ</sequence>
<feature type="non-terminal residue" evidence="1">
    <location>
        <position position="1"/>
    </location>
</feature>
<dbReference type="AlphaFoldDB" id="A0A381XPJ7"/>